<dbReference type="PANTHER" id="PTHR33710">
    <property type="entry name" value="BNAC02G09200D PROTEIN"/>
    <property type="match status" value="1"/>
</dbReference>
<dbReference type="InterPro" id="IPR036691">
    <property type="entry name" value="Endo/exonu/phosph_ase_sf"/>
</dbReference>
<dbReference type="SUPFAM" id="SSF56219">
    <property type="entry name" value="DNase I-like"/>
    <property type="match status" value="1"/>
</dbReference>
<dbReference type="Proteomes" id="UP001454036">
    <property type="component" value="Unassembled WGS sequence"/>
</dbReference>
<organism evidence="1 2">
    <name type="scientific">Lithospermum erythrorhizon</name>
    <name type="common">Purple gromwell</name>
    <name type="synonym">Lithospermum officinale var. erythrorhizon</name>
    <dbReference type="NCBI Taxonomy" id="34254"/>
    <lineage>
        <taxon>Eukaryota</taxon>
        <taxon>Viridiplantae</taxon>
        <taxon>Streptophyta</taxon>
        <taxon>Embryophyta</taxon>
        <taxon>Tracheophyta</taxon>
        <taxon>Spermatophyta</taxon>
        <taxon>Magnoliopsida</taxon>
        <taxon>eudicotyledons</taxon>
        <taxon>Gunneridae</taxon>
        <taxon>Pentapetalae</taxon>
        <taxon>asterids</taxon>
        <taxon>lamiids</taxon>
        <taxon>Boraginales</taxon>
        <taxon>Boraginaceae</taxon>
        <taxon>Boraginoideae</taxon>
        <taxon>Lithospermeae</taxon>
        <taxon>Lithospermum</taxon>
    </lineage>
</organism>
<reference evidence="1 2" key="1">
    <citation type="submission" date="2024-01" db="EMBL/GenBank/DDBJ databases">
        <title>The complete chloroplast genome sequence of Lithospermum erythrorhizon: insights into the phylogenetic relationship among Boraginaceae species and the maternal lineages of purple gromwells.</title>
        <authorList>
            <person name="Okada T."/>
            <person name="Watanabe K."/>
        </authorList>
    </citation>
    <scope>NUCLEOTIDE SEQUENCE [LARGE SCALE GENOMIC DNA]</scope>
</reference>
<evidence type="ECO:0000313" key="1">
    <source>
        <dbReference type="EMBL" id="GAA0179361.1"/>
    </source>
</evidence>
<protein>
    <submittedName>
        <fullName evidence="1">Uncharacterized protein</fullName>
    </submittedName>
</protein>
<dbReference type="EMBL" id="BAABME010028453">
    <property type="protein sequence ID" value="GAA0179361.1"/>
    <property type="molecule type" value="Genomic_DNA"/>
</dbReference>
<dbReference type="PANTHER" id="PTHR33710:SF71">
    <property type="entry name" value="ENDONUCLEASE_EXONUCLEASE_PHOSPHATASE DOMAIN-CONTAINING PROTEIN"/>
    <property type="match status" value="1"/>
</dbReference>
<name>A0AAV3RN30_LITER</name>
<dbReference type="Gene3D" id="3.60.10.10">
    <property type="entry name" value="Endonuclease/exonuclease/phosphatase"/>
    <property type="match status" value="1"/>
</dbReference>
<dbReference type="AlphaFoldDB" id="A0AAV3RN30"/>
<gene>
    <name evidence="1" type="ORF">LIER_42214</name>
</gene>
<evidence type="ECO:0000313" key="2">
    <source>
        <dbReference type="Proteomes" id="UP001454036"/>
    </source>
</evidence>
<keyword evidence="2" id="KW-1185">Reference proteome</keyword>
<accession>A0AAV3RN30</accession>
<sequence length="137" mass="15652">MVIVAQQAWVAGGDFNLVRSVDESNGGNLPDNGGIGEFNDCVHTVGLMDLPHEGCHFTWCRNWKKQSIIRVLDRVVCNTEWLQQMKNYTVHVHPAIESDHCSIDVKVHNGIESGPKPFKYQFFWKKHEGFMDIIKEV</sequence>
<comment type="caution">
    <text evidence="1">The sequence shown here is derived from an EMBL/GenBank/DDBJ whole genome shotgun (WGS) entry which is preliminary data.</text>
</comment>
<proteinExistence type="predicted"/>